<dbReference type="AlphaFoldDB" id="A0A0F9QDM9"/>
<evidence type="ECO:0000313" key="1">
    <source>
        <dbReference type="EMBL" id="KKN42150.1"/>
    </source>
</evidence>
<dbReference type="EMBL" id="LAZR01001601">
    <property type="protein sequence ID" value="KKN42150.1"/>
    <property type="molecule type" value="Genomic_DNA"/>
</dbReference>
<protein>
    <submittedName>
        <fullName evidence="1">Uncharacterized protein</fullName>
    </submittedName>
</protein>
<accession>A0A0F9QDM9</accession>
<reference evidence="1" key="1">
    <citation type="journal article" date="2015" name="Nature">
        <title>Complex archaea that bridge the gap between prokaryotes and eukaryotes.</title>
        <authorList>
            <person name="Spang A."/>
            <person name="Saw J.H."/>
            <person name="Jorgensen S.L."/>
            <person name="Zaremba-Niedzwiedzka K."/>
            <person name="Martijn J."/>
            <person name="Lind A.E."/>
            <person name="van Eijk R."/>
            <person name="Schleper C."/>
            <person name="Guy L."/>
            <person name="Ettema T.J."/>
        </authorList>
    </citation>
    <scope>NUCLEOTIDE SEQUENCE</scope>
</reference>
<comment type="caution">
    <text evidence="1">The sequence shown here is derived from an EMBL/GenBank/DDBJ whole genome shotgun (WGS) entry which is preliminary data.</text>
</comment>
<name>A0A0F9QDM9_9ZZZZ</name>
<proteinExistence type="predicted"/>
<sequence length="70" mass="8046">MEYKGANRIVDDWGKSMREAAWALEVFGGMAAYYLQVLRPGQWCALYPELHYKHGNCPGVSKRNSRVVRN</sequence>
<organism evidence="1">
    <name type="scientific">marine sediment metagenome</name>
    <dbReference type="NCBI Taxonomy" id="412755"/>
    <lineage>
        <taxon>unclassified sequences</taxon>
        <taxon>metagenomes</taxon>
        <taxon>ecological metagenomes</taxon>
    </lineage>
</organism>
<gene>
    <name evidence="1" type="ORF">LCGC14_0716190</name>
</gene>